<dbReference type="Proteomes" id="UP000501058">
    <property type="component" value="Chromosome"/>
</dbReference>
<dbReference type="EMBL" id="CP049865">
    <property type="protein sequence ID" value="QIK71882.1"/>
    <property type="molecule type" value="Genomic_DNA"/>
</dbReference>
<sequence>MLFGIWPGVIAADLVELTPLVTPPEDVERTRAALDRLQGDAEQFYIRCYRHYRGSGEPEPGVVAAPADPANYTGRGRLMDLTACYRATEPALAGYAEFVRQAVRDVAAWGGGKVQVGEELNVPYPQDGGFPGCFEAVAAGVEAGLEERDQLGANVGIGVNGAGVADPAFWTTMVDALGPDSTARLDFIGLDMFPDVFRPLPEDKVGAGAQFLVHTLRHVTRDAGISEATPIHVTETGWPTGHTRDEAKQARILQAVAEAVAVTGEVSVYELFSLRDGISDGNWQNGFGLLYDDYAPKPSYDAVRRLIDAS</sequence>
<gene>
    <name evidence="1" type="ORF">G7070_05850</name>
</gene>
<dbReference type="Gene3D" id="3.20.20.80">
    <property type="entry name" value="Glycosidases"/>
    <property type="match status" value="1"/>
</dbReference>
<dbReference type="SUPFAM" id="SSF51445">
    <property type="entry name" value="(Trans)glycosidases"/>
    <property type="match status" value="1"/>
</dbReference>
<evidence type="ECO:0000313" key="1">
    <source>
        <dbReference type="EMBL" id="QIK71882.1"/>
    </source>
</evidence>
<proteinExistence type="predicted"/>
<dbReference type="InterPro" id="IPR017853">
    <property type="entry name" value="GH"/>
</dbReference>
<organism evidence="1 2">
    <name type="scientific">Propioniciclava coleopterorum</name>
    <dbReference type="NCBI Taxonomy" id="2714937"/>
    <lineage>
        <taxon>Bacteria</taxon>
        <taxon>Bacillati</taxon>
        <taxon>Actinomycetota</taxon>
        <taxon>Actinomycetes</taxon>
        <taxon>Propionibacteriales</taxon>
        <taxon>Propionibacteriaceae</taxon>
        <taxon>Propioniciclava</taxon>
    </lineage>
</organism>
<protein>
    <submittedName>
        <fullName evidence="1">Uncharacterized protein</fullName>
    </submittedName>
</protein>
<dbReference type="AlphaFoldDB" id="A0A6G7Y4Y7"/>
<reference evidence="1 2" key="1">
    <citation type="submission" date="2020-03" db="EMBL/GenBank/DDBJ databases">
        <title>Propioniciclava sp. nov., isolated from Hydrophilus acuminatus.</title>
        <authorList>
            <person name="Hyun D.-W."/>
            <person name="Bae J.-W."/>
        </authorList>
    </citation>
    <scope>NUCLEOTIDE SEQUENCE [LARGE SCALE GENOMIC DNA]</scope>
    <source>
        <strain evidence="1 2">HDW11</strain>
    </source>
</reference>
<dbReference type="KEGG" id="prv:G7070_05850"/>
<evidence type="ECO:0000313" key="2">
    <source>
        <dbReference type="Proteomes" id="UP000501058"/>
    </source>
</evidence>
<keyword evidence="2" id="KW-1185">Reference proteome</keyword>
<accession>A0A6G7Y4Y7</accession>
<name>A0A6G7Y4Y7_9ACTN</name>